<name>B0SY35_CAUSK</name>
<dbReference type="EMBL" id="CP000927">
    <property type="protein sequence ID" value="ABZ71782.1"/>
    <property type="molecule type" value="Genomic_DNA"/>
</dbReference>
<gene>
    <name evidence="1" type="ordered locus">Caul_2655</name>
</gene>
<proteinExistence type="predicted"/>
<evidence type="ECO:0000313" key="1">
    <source>
        <dbReference type="EMBL" id="ABZ71782.1"/>
    </source>
</evidence>
<dbReference type="AlphaFoldDB" id="B0SY35"/>
<reference evidence="1" key="1">
    <citation type="submission" date="2008-01" db="EMBL/GenBank/DDBJ databases">
        <title>Complete sequence of chromosome of Caulobacter sp. K31.</title>
        <authorList>
            <consortium name="US DOE Joint Genome Institute"/>
            <person name="Copeland A."/>
            <person name="Lucas S."/>
            <person name="Lapidus A."/>
            <person name="Barry K."/>
            <person name="Glavina del Rio T."/>
            <person name="Dalin E."/>
            <person name="Tice H."/>
            <person name="Pitluck S."/>
            <person name="Bruce D."/>
            <person name="Goodwin L."/>
            <person name="Thompson L.S."/>
            <person name="Brettin T."/>
            <person name="Detter J.C."/>
            <person name="Han C."/>
            <person name="Schmutz J."/>
            <person name="Larimer F."/>
            <person name="Land M."/>
            <person name="Hauser L."/>
            <person name="Kyrpides N."/>
            <person name="Kim E."/>
            <person name="Stephens C."/>
            <person name="Richardson P."/>
        </authorList>
    </citation>
    <scope>NUCLEOTIDE SEQUENCE [LARGE SCALE GENOMIC DNA]</scope>
    <source>
        <strain evidence="1">K31</strain>
    </source>
</reference>
<protein>
    <submittedName>
        <fullName evidence="1">Uncharacterized protein</fullName>
    </submittedName>
</protein>
<dbReference type="KEGG" id="cak:Caul_2655"/>
<sequence>MADLEPFDRLKHVLVAMAILAEPDENGPIAGFVQECQYRLPERSVDPLAALAAGLTKRDFTEFDLRTAEWPSKLKARWATVRHFATLRAV</sequence>
<dbReference type="HOGENOM" id="CLU_2435464_0_0_5"/>
<organism evidence="1">
    <name type="scientific">Caulobacter sp. (strain K31)</name>
    <dbReference type="NCBI Taxonomy" id="366602"/>
    <lineage>
        <taxon>Bacteria</taxon>
        <taxon>Pseudomonadati</taxon>
        <taxon>Pseudomonadota</taxon>
        <taxon>Alphaproteobacteria</taxon>
        <taxon>Caulobacterales</taxon>
        <taxon>Caulobacteraceae</taxon>
        <taxon>Caulobacter</taxon>
    </lineage>
</organism>
<accession>B0SY35</accession>